<accession>A0AAV5X2R3</accession>
<dbReference type="Proteomes" id="UP001432322">
    <property type="component" value="Unassembled WGS sequence"/>
</dbReference>
<organism evidence="1 2">
    <name type="scientific">Pristionchus fissidentatus</name>
    <dbReference type="NCBI Taxonomy" id="1538716"/>
    <lineage>
        <taxon>Eukaryota</taxon>
        <taxon>Metazoa</taxon>
        <taxon>Ecdysozoa</taxon>
        <taxon>Nematoda</taxon>
        <taxon>Chromadorea</taxon>
        <taxon>Rhabditida</taxon>
        <taxon>Rhabditina</taxon>
        <taxon>Diplogasteromorpha</taxon>
        <taxon>Diplogasteroidea</taxon>
        <taxon>Neodiplogasteridae</taxon>
        <taxon>Pristionchus</taxon>
    </lineage>
</organism>
<feature type="non-terminal residue" evidence="1">
    <location>
        <position position="1"/>
    </location>
</feature>
<comment type="caution">
    <text evidence="1">The sequence shown here is derived from an EMBL/GenBank/DDBJ whole genome shotgun (WGS) entry which is preliminary data.</text>
</comment>
<evidence type="ECO:0000313" key="1">
    <source>
        <dbReference type="EMBL" id="GMT36144.1"/>
    </source>
</evidence>
<sequence length="117" mass="13511">SHNHGHVSISIRQIALSSSRTLYISKFVIEFLVSHDVLKSGETAKEHLSKGHTKLLVVLAVNHRIQHAVRVPEPEEYHVNWLFWFDTHHSDVECSHEEGQPTNNVDSHHYSQRFLCL</sequence>
<reference evidence="1" key="1">
    <citation type="submission" date="2023-10" db="EMBL/GenBank/DDBJ databases">
        <title>Genome assembly of Pristionchus species.</title>
        <authorList>
            <person name="Yoshida K."/>
            <person name="Sommer R.J."/>
        </authorList>
    </citation>
    <scope>NUCLEOTIDE SEQUENCE</scope>
    <source>
        <strain evidence="1">RS5133</strain>
    </source>
</reference>
<keyword evidence="2" id="KW-1185">Reference proteome</keyword>
<proteinExistence type="predicted"/>
<gene>
    <name evidence="1" type="ORF">PFISCL1PPCAC_27441</name>
</gene>
<name>A0AAV5X2R3_9BILA</name>
<dbReference type="AlphaFoldDB" id="A0AAV5X2R3"/>
<evidence type="ECO:0000313" key="2">
    <source>
        <dbReference type="Proteomes" id="UP001432322"/>
    </source>
</evidence>
<dbReference type="EMBL" id="BTSY01000007">
    <property type="protein sequence ID" value="GMT36144.1"/>
    <property type="molecule type" value="Genomic_DNA"/>
</dbReference>
<feature type="non-terminal residue" evidence="1">
    <location>
        <position position="117"/>
    </location>
</feature>
<protein>
    <submittedName>
        <fullName evidence="1">Uncharacterized protein</fullName>
    </submittedName>
</protein>